<name>A0A4D6EIA6_9VIRU</name>
<evidence type="ECO:0000313" key="1">
    <source>
        <dbReference type="EMBL" id="QBZ81515.1"/>
    </source>
</evidence>
<gene>
    <name evidence="1" type="ORF">pclt_cds_929</name>
</gene>
<protein>
    <submittedName>
        <fullName evidence="1">Uncharacterized protein</fullName>
    </submittedName>
</protein>
<dbReference type="Proteomes" id="UP001237152">
    <property type="component" value="Segment"/>
</dbReference>
<proteinExistence type="predicted"/>
<dbReference type="EMBL" id="MK174290">
    <property type="protein sequence ID" value="QBZ81515.1"/>
    <property type="molecule type" value="Genomic_DNA"/>
</dbReference>
<accession>A0A4D6EIA6</accession>
<reference evidence="1" key="1">
    <citation type="journal article" date="2019" name="Front. Microbiol.">
        <title>Pandoravirus Celtis Illustrates the Microevolution Processes at Work in the Giant Pandoraviridae Genomes.</title>
        <authorList>
            <person name="Legendre M."/>
            <person name="Alempic J.M."/>
            <person name="Philippe N."/>
            <person name="Lartigue A."/>
            <person name="Jeudy S."/>
            <person name="Poirot O."/>
            <person name="Ta N.T."/>
            <person name="Nin S."/>
            <person name="Coute Y."/>
            <person name="Abergel C."/>
            <person name="Claverie J.M."/>
        </authorList>
    </citation>
    <scope>NUCLEOTIDE SEQUENCE</scope>
</reference>
<evidence type="ECO:0000313" key="2">
    <source>
        <dbReference type="Proteomes" id="UP001237152"/>
    </source>
</evidence>
<sequence length="263" mass="28144">MKMRAGAKAAAVRAICRREIGSASAAVLGRTSDNTLAYLTLTAVYDYCPSPNPIEHLDAQGRPHNEARGTLWEKEQATVAKHTWWPEHLHVSTTVGTLCRAVALTTLSGFDARAIEARGGGRLLAGAAHERASCVLPLWGVTSMAMMARAWVVRGANSPSALLCPRPLVPSMVVDQDVLDGIVGLPDRADAVGLVDFCAKTALRDDIVRHAIAAGVDPYTVQGARHMAAHLWRAEALCRSAGRTHEADRALALCHDLCDARAF</sequence>
<organism evidence="1 2">
    <name type="scientific">Pandoravirus celtis</name>
    <dbReference type="NCBI Taxonomy" id="2568002"/>
    <lineage>
        <taxon>Viruses</taxon>
        <taxon>Pandoravirus</taxon>
    </lineage>
</organism>